<evidence type="ECO:0000313" key="2">
    <source>
        <dbReference type="Proteomes" id="UP001501074"/>
    </source>
</evidence>
<dbReference type="RefSeq" id="WP_231484984.1">
    <property type="nucleotide sequence ID" value="NZ_BAAAZO010000001.1"/>
</dbReference>
<reference evidence="2" key="1">
    <citation type="journal article" date="2019" name="Int. J. Syst. Evol. Microbiol.">
        <title>The Global Catalogue of Microorganisms (GCM) 10K type strain sequencing project: providing services to taxonomists for standard genome sequencing and annotation.</title>
        <authorList>
            <consortium name="The Broad Institute Genomics Platform"/>
            <consortium name="The Broad Institute Genome Sequencing Center for Infectious Disease"/>
            <person name="Wu L."/>
            <person name="Ma J."/>
        </authorList>
    </citation>
    <scope>NUCLEOTIDE SEQUENCE [LARGE SCALE GENOMIC DNA]</scope>
    <source>
        <strain evidence="2">JCM 16902</strain>
    </source>
</reference>
<accession>A0ABP6YYD7</accession>
<protein>
    <recommendedName>
        <fullName evidence="3">Saccharopine dehydrogenase</fullName>
    </recommendedName>
</protein>
<sequence length="316" mass="33230">MRVLVLDGHGAVGRATATALAQMGDTAVLAGRDPGRYGQMLNLRGDLKDLFHAASQATVVVNASGREDPRLVARATSAGAAFVELGGSAAYLSELASTHHKTPVLADARLVPVLAGMLARDVAAHDQGPDPVEIGVVLGAGDPQSAADTGSTYALLGSHFTDPATGEEVRNFSGRHTVTLPDGTRRRLTRVDFPDQQMLTAGLGRPVRTYFATSDRFTTALLRGLTRVRGASRLPAALHLLGNRTWHVFARAGRSVSHATAHSQLPYAAHIAALAVRRAPTAEPGLHRVHDLLTLPDLSELEGLTIVRSRPGGSPS</sequence>
<organism evidence="1 2">
    <name type="scientific">Kineosporia mesophila</name>
    <dbReference type="NCBI Taxonomy" id="566012"/>
    <lineage>
        <taxon>Bacteria</taxon>
        <taxon>Bacillati</taxon>
        <taxon>Actinomycetota</taxon>
        <taxon>Actinomycetes</taxon>
        <taxon>Kineosporiales</taxon>
        <taxon>Kineosporiaceae</taxon>
        <taxon>Kineosporia</taxon>
    </lineage>
</organism>
<evidence type="ECO:0008006" key="3">
    <source>
        <dbReference type="Google" id="ProtNLM"/>
    </source>
</evidence>
<comment type="caution">
    <text evidence="1">The sequence shown here is derived from an EMBL/GenBank/DDBJ whole genome shotgun (WGS) entry which is preliminary data.</text>
</comment>
<keyword evidence="2" id="KW-1185">Reference proteome</keyword>
<gene>
    <name evidence="1" type="ORF">GCM10022223_03530</name>
</gene>
<dbReference type="EMBL" id="BAAAZO010000001">
    <property type="protein sequence ID" value="GAA3592151.1"/>
    <property type="molecule type" value="Genomic_DNA"/>
</dbReference>
<evidence type="ECO:0000313" key="1">
    <source>
        <dbReference type="EMBL" id="GAA3592151.1"/>
    </source>
</evidence>
<dbReference type="Proteomes" id="UP001501074">
    <property type="component" value="Unassembled WGS sequence"/>
</dbReference>
<dbReference type="InterPro" id="IPR036291">
    <property type="entry name" value="NAD(P)-bd_dom_sf"/>
</dbReference>
<name>A0ABP6YYD7_9ACTN</name>
<dbReference type="SUPFAM" id="SSF51735">
    <property type="entry name" value="NAD(P)-binding Rossmann-fold domains"/>
    <property type="match status" value="1"/>
</dbReference>
<proteinExistence type="predicted"/>